<evidence type="ECO:0000256" key="1">
    <source>
        <dbReference type="SAM" id="MobiDB-lite"/>
    </source>
</evidence>
<keyword evidence="3" id="KW-1185">Reference proteome</keyword>
<evidence type="ECO:0000313" key="2">
    <source>
        <dbReference type="EMBL" id="RXM34109.1"/>
    </source>
</evidence>
<name>A0A444UG10_ACIRT</name>
<feature type="compositionally biased region" description="Polar residues" evidence="1">
    <location>
        <begin position="215"/>
        <end position="226"/>
    </location>
</feature>
<reference evidence="2 3" key="1">
    <citation type="submission" date="2019-01" db="EMBL/GenBank/DDBJ databases">
        <title>Draft Genome and Complete Hox-Cluster Characterization of the Sterlet Sturgeon (Acipenser ruthenus).</title>
        <authorList>
            <person name="Wei Q."/>
        </authorList>
    </citation>
    <scope>NUCLEOTIDE SEQUENCE [LARGE SCALE GENOMIC DNA]</scope>
    <source>
        <strain evidence="2">WHYD16114868_AA</strain>
        <tissue evidence="2">Blood</tissue>
    </source>
</reference>
<protein>
    <submittedName>
        <fullName evidence="2">Poly [ADP-ribose] polymerase 6</fullName>
    </submittedName>
</protein>
<feature type="region of interest" description="Disordered" evidence="1">
    <location>
        <begin position="113"/>
        <end position="265"/>
    </location>
</feature>
<feature type="compositionally biased region" description="Low complexity" evidence="1">
    <location>
        <begin position="173"/>
        <end position="185"/>
    </location>
</feature>
<organism evidence="2 3">
    <name type="scientific">Acipenser ruthenus</name>
    <name type="common">Sterlet sturgeon</name>
    <dbReference type="NCBI Taxonomy" id="7906"/>
    <lineage>
        <taxon>Eukaryota</taxon>
        <taxon>Metazoa</taxon>
        <taxon>Chordata</taxon>
        <taxon>Craniata</taxon>
        <taxon>Vertebrata</taxon>
        <taxon>Euteleostomi</taxon>
        <taxon>Actinopterygii</taxon>
        <taxon>Chondrostei</taxon>
        <taxon>Acipenseriformes</taxon>
        <taxon>Acipenseridae</taxon>
        <taxon>Acipenser</taxon>
    </lineage>
</organism>
<proteinExistence type="predicted"/>
<dbReference type="AlphaFoldDB" id="A0A444UG10"/>
<evidence type="ECO:0000313" key="3">
    <source>
        <dbReference type="Proteomes" id="UP000289886"/>
    </source>
</evidence>
<feature type="compositionally biased region" description="Basic and acidic residues" evidence="1">
    <location>
        <begin position="234"/>
        <end position="252"/>
    </location>
</feature>
<sequence length="265" mass="30379">MMKLQGRDIKGQYWTDEDSDGDNDSEFLYGIQGSCAADLYRHPQLDADIEAVKEIYTDTALSVRILGMFTSQQWKHLSNDFLKSQQEKRHSWFKAGGTIKKFRAGLSIFSPIPNQRSTETRSRLCRGAHRHRHSSAEEHTDTDTDTALQRSTQTQLCRGAHRHSSAEEHTDTDTALQRRTQTQTRLCRRAHRHRHGHRHGSAEEHTDTDTDTDTALQRSTQTQTQLCRAAHRHGSAEEHTHRHGSAEEHTDTDTALQRSRQKCPH</sequence>
<gene>
    <name evidence="2" type="ORF">EOD39_14394</name>
</gene>
<dbReference type="EMBL" id="SCEB01214636">
    <property type="protein sequence ID" value="RXM34109.1"/>
    <property type="molecule type" value="Genomic_DNA"/>
</dbReference>
<feature type="compositionally biased region" description="Basic residues" evidence="1">
    <location>
        <begin position="123"/>
        <end position="133"/>
    </location>
</feature>
<feature type="compositionally biased region" description="Polar residues" evidence="1">
    <location>
        <begin position="147"/>
        <end position="156"/>
    </location>
</feature>
<feature type="compositionally biased region" description="Basic residues" evidence="1">
    <location>
        <begin position="186"/>
        <end position="199"/>
    </location>
</feature>
<comment type="caution">
    <text evidence="2">The sequence shown here is derived from an EMBL/GenBank/DDBJ whole genome shotgun (WGS) entry which is preliminary data.</text>
</comment>
<accession>A0A444UG10</accession>
<dbReference type="Proteomes" id="UP000289886">
    <property type="component" value="Unassembled WGS sequence"/>
</dbReference>